<dbReference type="PRINTS" id="PR00039">
    <property type="entry name" value="HTHLYSR"/>
</dbReference>
<dbReference type="GO" id="GO:0032993">
    <property type="term" value="C:protein-DNA complex"/>
    <property type="evidence" value="ECO:0007669"/>
    <property type="project" value="TreeGrafter"/>
</dbReference>
<evidence type="ECO:0000256" key="1">
    <source>
        <dbReference type="ARBA" id="ARBA00009437"/>
    </source>
</evidence>
<feature type="domain" description="HTH lysR-type" evidence="5">
    <location>
        <begin position="1"/>
        <end position="58"/>
    </location>
</feature>
<dbReference type="SUPFAM" id="SSF46785">
    <property type="entry name" value="Winged helix' DNA-binding domain"/>
    <property type="match status" value="1"/>
</dbReference>
<dbReference type="InterPro" id="IPR005119">
    <property type="entry name" value="LysR_subst-bd"/>
</dbReference>
<dbReference type="Gene3D" id="1.10.10.10">
    <property type="entry name" value="Winged helix-like DNA-binding domain superfamily/Winged helix DNA-binding domain"/>
    <property type="match status" value="1"/>
</dbReference>
<sequence>MNTKQMNYILEVSRTLNFNQAARNLFISQPSLSYQIKTIEEEIGFQIFERNGKKIRLTPAGHQFCRQLGSIRSEIQSAIEQGQNFSNRYDENLTIGYPIRSCLYFLPEAIKKFHELHPETLITPHIGDSNLLDRFLNDELDILFATKEEAQKLSGVSIHQLFTSQIYLLVPKNDPLASKKKALATDITGRTLLVNGGSSSKLRKVQQEVLKHIKVNTLNSPTHDFTMVLVASNQAVCLTPGYLNDFSDELAWIAFDTNEKFECVLVTHDYDKRDSLANFINLLQSIYQEKTLKYKL</sequence>
<gene>
    <name evidence="6" type="ORF">LEQ_2425c</name>
</gene>
<evidence type="ECO:0000313" key="7">
    <source>
        <dbReference type="Proteomes" id="UP000018559"/>
    </source>
</evidence>
<comment type="similarity">
    <text evidence="1">Belongs to the LysR transcriptional regulatory family.</text>
</comment>
<dbReference type="Gene3D" id="3.40.190.290">
    <property type="match status" value="1"/>
</dbReference>
<dbReference type="Pfam" id="PF00126">
    <property type="entry name" value="HTH_1"/>
    <property type="match status" value="1"/>
</dbReference>
<dbReference type="PROSITE" id="PS50931">
    <property type="entry name" value="HTH_LYSR"/>
    <property type="match status" value="1"/>
</dbReference>
<evidence type="ECO:0000256" key="2">
    <source>
        <dbReference type="ARBA" id="ARBA00023015"/>
    </source>
</evidence>
<reference evidence="6 7" key="1">
    <citation type="journal article" date="2014" name="Genome Announc.">
        <title>The Genome of the Predominant Equine Lactobacillus Species, Lactobacillus equi, Is Reflective of Its Lifestyle Adaptations to an Herbivorous Host.</title>
        <authorList>
            <person name="O'Donnell M.M."/>
            <person name="Harris H.M."/>
            <person name="O'Toole P.W."/>
            <person name="Ross R.P."/>
        </authorList>
    </citation>
    <scope>NUCLEOTIDE SEQUENCE [LARGE SCALE GENOMIC DNA]</scope>
    <source>
        <strain evidence="6 7">DPC 6820</strain>
    </source>
</reference>
<evidence type="ECO:0000313" key="6">
    <source>
        <dbReference type="EMBL" id="ETA73585.1"/>
    </source>
</evidence>
<dbReference type="GO" id="GO:0003677">
    <property type="term" value="F:DNA binding"/>
    <property type="evidence" value="ECO:0007669"/>
    <property type="project" value="UniProtKB-KW"/>
</dbReference>
<dbReference type="PANTHER" id="PTHR30346:SF28">
    <property type="entry name" value="HTH-TYPE TRANSCRIPTIONAL REGULATOR CYNR"/>
    <property type="match status" value="1"/>
</dbReference>
<dbReference type="RefSeq" id="WP_023860224.1">
    <property type="nucleotide sequence ID" value="NZ_AWWH01000173.1"/>
</dbReference>
<dbReference type="GO" id="GO:0003700">
    <property type="term" value="F:DNA-binding transcription factor activity"/>
    <property type="evidence" value="ECO:0007669"/>
    <property type="project" value="InterPro"/>
</dbReference>
<accession>V7HWD4</accession>
<comment type="caution">
    <text evidence="6">The sequence shown here is derived from an EMBL/GenBank/DDBJ whole genome shotgun (WGS) entry which is preliminary data.</text>
</comment>
<dbReference type="Proteomes" id="UP000018559">
    <property type="component" value="Unassembled WGS sequence"/>
</dbReference>
<keyword evidence="7" id="KW-1185">Reference proteome</keyword>
<dbReference type="AlphaFoldDB" id="V7HWD4"/>
<name>V7HWD4_9LACO</name>
<dbReference type="Pfam" id="PF03466">
    <property type="entry name" value="LysR_substrate"/>
    <property type="match status" value="1"/>
</dbReference>
<organism evidence="6 7">
    <name type="scientific">Ligilactobacillus equi DPC 6820</name>
    <dbReference type="NCBI Taxonomy" id="1392007"/>
    <lineage>
        <taxon>Bacteria</taxon>
        <taxon>Bacillati</taxon>
        <taxon>Bacillota</taxon>
        <taxon>Bacilli</taxon>
        <taxon>Lactobacillales</taxon>
        <taxon>Lactobacillaceae</taxon>
        <taxon>Ligilactobacillus</taxon>
    </lineage>
</organism>
<dbReference type="CDD" id="cd05466">
    <property type="entry name" value="PBP2_LTTR_substrate"/>
    <property type="match status" value="1"/>
</dbReference>
<dbReference type="FunFam" id="1.10.10.10:FF:000001">
    <property type="entry name" value="LysR family transcriptional regulator"/>
    <property type="match status" value="1"/>
</dbReference>
<evidence type="ECO:0000256" key="3">
    <source>
        <dbReference type="ARBA" id="ARBA00023125"/>
    </source>
</evidence>
<dbReference type="SUPFAM" id="SSF53850">
    <property type="entry name" value="Periplasmic binding protein-like II"/>
    <property type="match status" value="1"/>
</dbReference>
<keyword evidence="2" id="KW-0805">Transcription regulation</keyword>
<evidence type="ECO:0000259" key="5">
    <source>
        <dbReference type="PROSITE" id="PS50931"/>
    </source>
</evidence>
<dbReference type="InterPro" id="IPR036388">
    <property type="entry name" value="WH-like_DNA-bd_sf"/>
</dbReference>
<dbReference type="PATRIC" id="fig|1392007.3.peg.1631"/>
<keyword evidence="4" id="KW-0804">Transcription</keyword>
<proteinExistence type="inferred from homology"/>
<dbReference type="InterPro" id="IPR036390">
    <property type="entry name" value="WH_DNA-bd_sf"/>
</dbReference>
<evidence type="ECO:0000256" key="4">
    <source>
        <dbReference type="ARBA" id="ARBA00023163"/>
    </source>
</evidence>
<keyword evidence="3" id="KW-0238">DNA-binding</keyword>
<dbReference type="EMBL" id="AWWH01000173">
    <property type="protein sequence ID" value="ETA73585.1"/>
    <property type="molecule type" value="Genomic_DNA"/>
</dbReference>
<dbReference type="InterPro" id="IPR000847">
    <property type="entry name" value="LysR_HTH_N"/>
</dbReference>
<dbReference type="PANTHER" id="PTHR30346">
    <property type="entry name" value="TRANSCRIPTIONAL DUAL REGULATOR HCAR-RELATED"/>
    <property type="match status" value="1"/>
</dbReference>
<protein>
    <submittedName>
        <fullName evidence="6">LysR substrate binding domain protein</fullName>
    </submittedName>
</protein>